<reference evidence="1 2" key="1">
    <citation type="submission" date="2019-09" db="EMBL/GenBank/DDBJ databases">
        <title>Draft genome of the ectomycorrhizal ascomycete Sphaerosporella brunnea.</title>
        <authorList>
            <consortium name="DOE Joint Genome Institute"/>
            <person name="Benucci G.M."/>
            <person name="Marozzi G."/>
            <person name="Antonielli L."/>
            <person name="Sanchez S."/>
            <person name="Marco P."/>
            <person name="Wang X."/>
            <person name="Falini L.B."/>
            <person name="Barry K."/>
            <person name="Haridas S."/>
            <person name="Lipzen A."/>
            <person name="Labutti K."/>
            <person name="Grigoriev I.V."/>
            <person name="Murat C."/>
            <person name="Martin F."/>
            <person name="Albertini E."/>
            <person name="Donnini D."/>
            <person name="Bonito G."/>
        </authorList>
    </citation>
    <scope>NUCLEOTIDE SEQUENCE [LARGE SCALE GENOMIC DNA]</scope>
    <source>
        <strain evidence="1 2">Sb_GMNB300</strain>
    </source>
</reference>
<dbReference type="EMBL" id="VXIS01000070">
    <property type="protein sequence ID" value="KAA8908187.1"/>
    <property type="molecule type" value="Genomic_DNA"/>
</dbReference>
<organism evidence="1 2">
    <name type="scientific">Sphaerosporella brunnea</name>
    <dbReference type="NCBI Taxonomy" id="1250544"/>
    <lineage>
        <taxon>Eukaryota</taxon>
        <taxon>Fungi</taxon>
        <taxon>Dikarya</taxon>
        <taxon>Ascomycota</taxon>
        <taxon>Pezizomycotina</taxon>
        <taxon>Pezizomycetes</taxon>
        <taxon>Pezizales</taxon>
        <taxon>Pyronemataceae</taxon>
        <taxon>Sphaerosporella</taxon>
    </lineage>
</organism>
<gene>
    <name evidence="1" type="ORF">FN846DRAFT_889545</name>
</gene>
<evidence type="ECO:0000313" key="2">
    <source>
        <dbReference type="Proteomes" id="UP000326924"/>
    </source>
</evidence>
<protein>
    <submittedName>
        <fullName evidence="1">Uncharacterized protein</fullName>
    </submittedName>
</protein>
<comment type="caution">
    <text evidence="1">The sequence shown here is derived from an EMBL/GenBank/DDBJ whole genome shotgun (WGS) entry which is preliminary data.</text>
</comment>
<evidence type="ECO:0000313" key="1">
    <source>
        <dbReference type="EMBL" id="KAA8908187.1"/>
    </source>
</evidence>
<proteinExistence type="predicted"/>
<dbReference type="Proteomes" id="UP000326924">
    <property type="component" value="Unassembled WGS sequence"/>
</dbReference>
<name>A0A5J5EZB6_9PEZI</name>
<keyword evidence="2" id="KW-1185">Reference proteome</keyword>
<dbReference type="InParanoid" id="A0A5J5EZB6"/>
<accession>A0A5J5EZB6</accession>
<sequence>MPNLFPRMAMHAQSQWPEGHCGETPKLGGQLRPFFIVFVMLHSKLVDVPIPEFTQRLSKRYKWSTDPAGFRTSASWTSSSIHHFVGRDSRHAQSWGSPFTQLSRQGMITVAKVKHKHLPIGETLQNLGPNIAEGTESGRMLDIWAFQGALTVTTETAVKRAPPGPCTLCSQITTYMAPPMYACIAAGWSDVQVDNINPGLNITPPISLTMAKAKV</sequence>
<dbReference type="AlphaFoldDB" id="A0A5J5EZB6"/>